<dbReference type="AlphaFoldDB" id="A0A8H6FP74"/>
<dbReference type="GeneID" id="59291188"/>
<gene>
    <name evidence="3" type="ORF">HO173_009537</name>
</gene>
<dbReference type="EMBL" id="JACCJC010000050">
    <property type="protein sequence ID" value="KAF6232154.1"/>
    <property type="molecule type" value="Genomic_DNA"/>
</dbReference>
<evidence type="ECO:0000313" key="4">
    <source>
        <dbReference type="Proteomes" id="UP000578531"/>
    </source>
</evidence>
<proteinExistence type="predicted"/>
<feature type="region of interest" description="Disordered" evidence="1">
    <location>
        <begin position="37"/>
        <end position="74"/>
    </location>
</feature>
<feature type="chain" id="PRO_5034501085" evidence="2">
    <location>
        <begin position="16"/>
        <end position="114"/>
    </location>
</feature>
<comment type="caution">
    <text evidence="3">The sequence shown here is derived from an EMBL/GenBank/DDBJ whole genome shotgun (WGS) entry which is preliminary data.</text>
</comment>
<evidence type="ECO:0000313" key="3">
    <source>
        <dbReference type="EMBL" id="KAF6232154.1"/>
    </source>
</evidence>
<evidence type="ECO:0000256" key="2">
    <source>
        <dbReference type="SAM" id="SignalP"/>
    </source>
</evidence>
<keyword evidence="4" id="KW-1185">Reference proteome</keyword>
<keyword evidence="2" id="KW-0732">Signal</keyword>
<feature type="signal peptide" evidence="2">
    <location>
        <begin position="1"/>
        <end position="15"/>
    </location>
</feature>
<name>A0A8H6FP74_9LECA</name>
<evidence type="ECO:0000256" key="1">
    <source>
        <dbReference type="SAM" id="MobiDB-lite"/>
    </source>
</evidence>
<dbReference type="RefSeq" id="XP_037161583.1">
    <property type="nucleotide sequence ID" value="XM_037311427.1"/>
</dbReference>
<protein>
    <submittedName>
        <fullName evidence="3">Uncharacterized protein</fullName>
    </submittedName>
</protein>
<organism evidence="3 4">
    <name type="scientific">Letharia columbiana</name>
    <dbReference type="NCBI Taxonomy" id="112416"/>
    <lineage>
        <taxon>Eukaryota</taxon>
        <taxon>Fungi</taxon>
        <taxon>Dikarya</taxon>
        <taxon>Ascomycota</taxon>
        <taxon>Pezizomycotina</taxon>
        <taxon>Lecanoromycetes</taxon>
        <taxon>OSLEUM clade</taxon>
        <taxon>Lecanoromycetidae</taxon>
        <taxon>Lecanorales</taxon>
        <taxon>Lecanorineae</taxon>
        <taxon>Parmeliaceae</taxon>
        <taxon>Letharia</taxon>
    </lineage>
</organism>
<sequence length="114" mass="12406">MPMFGTIVLVTYAIAYETSLTLEVGIYTSAQNLYTATSPSGVQKTQSSQLPRKRNRSSSITRSSKRLATEGLGKEIETRESATLSVATYSDSVTKPPPLSSTAPWSLLLRNLTF</sequence>
<accession>A0A8H6FP74</accession>
<reference evidence="3 4" key="1">
    <citation type="journal article" date="2020" name="Genomics">
        <title>Complete, high-quality genomes from long-read metagenomic sequencing of two wolf lichen thalli reveals enigmatic genome architecture.</title>
        <authorList>
            <person name="McKenzie S.K."/>
            <person name="Walston R.F."/>
            <person name="Allen J.L."/>
        </authorList>
    </citation>
    <scope>NUCLEOTIDE SEQUENCE [LARGE SCALE GENOMIC DNA]</scope>
    <source>
        <strain evidence="3">WasteWater2</strain>
    </source>
</reference>
<dbReference type="Proteomes" id="UP000578531">
    <property type="component" value="Unassembled WGS sequence"/>
</dbReference>
<feature type="compositionally biased region" description="Polar residues" evidence="1">
    <location>
        <begin position="37"/>
        <end position="50"/>
    </location>
</feature>